<dbReference type="PANTHER" id="PTHR47939:SF5">
    <property type="entry name" value="PENTACOTRIPEPTIDE-REPEAT REGION OF PRORP DOMAIN-CONTAINING PROTEIN"/>
    <property type="match status" value="1"/>
</dbReference>
<dbReference type="Gene3D" id="1.25.40.10">
    <property type="entry name" value="Tetratricopeptide repeat domain"/>
    <property type="match status" value="3"/>
</dbReference>
<dbReference type="InterPro" id="IPR050667">
    <property type="entry name" value="PPR-containing_protein"/>
</dbReference>
<feature type="repeat" description="PPR" evidence="3">
    <location>
        <begin position="265"/>
        <end position="299"/>
    </location>
</feature>
<evidence type="ECO:0008006" key="6">
    <source>
        <dbReference type="Google" id="ProtNLM"/>
    </source>
</evidence>
<reference evidence="4" key="1">
    <citation type="submission" date="2022-08" db="EMBL/GenBank/DDBJ databases">
        <authorList>
            <person name="Gutierrez-Valencia J."/>
        </authorList>
    </citation>
    <scope>NUCLEOTIDE SEQUENCE</scope>
</reference>
<evidence type="ECO:0000256" key="1">
    <source>
        <dbReference type="ARBA" id="ARBA00007626"/>
    </source>
</evidence>
<keyword evidence="5" id="KW-1185">Reference proteome</keyword>
<dbReference type="PROSITE" id="PS51375">
    <property type="entry name" value="PPR"/>
    <property type="match status" value="5"/>
</dbReference>
<dbReference type="InterPro" id="IPR011990">
    <property type="entry name" value="TPR-like_helical_dom_sf"/>
</dbReference>
<evidence type="ECO:0000313" key="5">
    <source>
        <dbReference type="Proteomes" id="UP001154282"/>
    </source>
</evidence>
<feature type="repeat" description="PPR" evidence="3">
    <location>
        <begin position="15"/>
        <end position="49"/>
    </location>
</feature>
<gene>
    <name evidence="4" type="ORF">LITE_LOCUS26480</name>
</gene>
<dbReference type="Pfam" id="PF13041">
    <property type="entry name" value="PPR_2"/>
    <property type="match status" value="2"/>
</dbReference>
<organism evidence="4 5">
    <name type="scientific">Linum tenue</name>
    <dbReference type="NCBI Taxonomy" id="586396"/>
    <lineage>
        <taxon>Eukaryota</taxon>
        <taxon>Viridiplantae</taxon>
        <taxon>Streptophyta</taxon>
        <taxon>Embryophyta</taxon>
        <taxon>Tracheophyta</taxon>
        <taxon>Spermatophyta</taxon>
        <taxon>Magnoliopsida</taxon>
        <taxon>eudicotyledons</taxon>
        <taxon>Gunneridae</taxon>
        <taxon>Pentapetalae</taxon>
        <taxon>rosids</taxon>
        <taxon>fabids</taxon>
        <taxon>Malpighiales</taxon>
        <taxon>Linaceae</taxon>
        <taxon>Linum</taxon>
    </lineage>
</organism>
<evidence type="ECO:0000256" key="2">
    <source>
        <dbReference type="ARBA" id="ARBA00022737"/>
    </source>
</evidence>
<sequence length="356" mass="40129">MKLFEEMKRNGITPDVVLYNVLASGLARLGFTQEVKYLLNYMKDSGIEPNNGTYSVIIEGLATEGKLEDAEAFLAALENPSLDIYCSMVNAYCSEKRSDKAFALFIYLVEKGHILRKRSCLKLLSSLEHDIKKCIQLVKKVLELRANYSNIVCSRVINMLLRAGEIRKALELFNEMKANGINPDVVTYTTIMNLYCSIDHLKEAVNLFHDMEAKGVEPDVITYTVLLKGELKEIRCKRSRNREINNSNAVVGPFLYGKLMDVEPDPVMYTVLIDARCKENDMKGAMKFFKEMIDRGLQPDATAYTALLCGYLHVGDAAAAGLVCRLMLENQIEPDGILESVLDRHGKFLLDRNCLQ</sequence>
<accession>A0AAV0M389</accession>
<evidence type="ECO:0000313" key="4">
    <source>
        <dbReference type="EMBL" id="CAI0440295.1"/>
    </source>
</evidence>
<dbReference type="NCBIfam" id="TIGR00756">
    <property type="entry name" value="PPR"/>
    <property type="match status" value="5"/>
</dbReference>
<comment type="similarity">
    <text evidence="1">Belongs to the PPR family. P subfamily.</text>
</comment>
<dbReference type="PANTHER" id="PTHR47939">
    <property type="entry name" value="MEMBRANE-ASSOCIATED SALT-INDUCIBLE PROTEIN-LIKE"/>
    <property type="match status" value="1"/>
</dbReference>
<dbReference type="Pfam" id="PF13812">
    <property type="entry name" value="PPR_3"/>
    <property type="match status" value="1"/>
</dbReference>
<feature type="repeat" description="PPR" evidence="3">
    <location>
        <begin position="149"/>
        <end position="183"/>
    </location>
</feature>
<evidence type="ECO:0000256" key="3">
    <source>
        <dbReference type="PROSITE-ProRule" id="PRU00708"/>
    </source>
</evidence>
<dbReference type="Pfam" id="PF01535">
    <property type="entry name" value="PPR"/>
    <property type="match status" value="2"/>
</dbReference>
<feature type="repeat" description="PPR" evidence="3">
    <location>
        <begin position="184"/>
        <end position="218"/>
    </location>
</feature>
<dbReference type="InterPro" id="IPR002885">
    <property type="entry name" value="PPR_rpt"/>
</dbReference>
<dbReference type="EMBL" id="CAMGYJ010000006">
    <property type="protein sequence ID" value="CAI0440295.1"/>
    <property type="molecule type" value="Genomic_DNA"/>
</dbReference>
<dbReference type="SUPFAM" id="SSF48452">
    <property type="entry name" value="TPR-like"/>
    <property type="match status" value="1"/>
</dbReference>
<comment type="caution">
    <text evidence="4">The sequence shown here is derived from an EMBL/GenBank/DDBJ whole genome shotgun (WGS) entry which is preliminary data.</text>
</comment>
<protein>
    <recommendedName>
        <fullName evidence="6">Pentatricopeptide repeat-containing protein</fullName>
    </recommendedName>
</protein>
<dbReference type="AlphaFoldDB" id="A0AAV0M389"/>
<keyword evidence="2" id="KW-0677">Repeat</keyword>
<dbReference type="Proteomes" id="UP001154282">
    <property type="component" value="Unassembled WGS sequence"/>
</dbReference>
<proteinExistence type="inferred from homology"/>
<feature type="repeat" description="PPR" evidence="3">
    <location>
        <begin position="81"/>
        <end position="115"/>
    </location>
</feature>
<name>A0AAV0M389_9ROSI</name>